<evidence type="ECO:0000313" key="2">
    <source>
        <dbReference type="EMBL" id="KAJ6437644.1"/>
    </source>
</evidence>
<dbReference type="InterPro" id="IPR036397">
    <property type="entry name" value="RNaseH_sf"/>
</dbReference>
<keyword evidence="2" id="KW-0255">Endonuclease</keyword>
<keyword evidence="2" id="KW-0378">Hydrolase</keyword>
<sequence>MTYEQRDPDECRPLLSGGKLPLSAANTMNYLGSCLGESNWVANHYELVNILDPRCRFGWDEIFAPQTAVVYSDGSLSAEGAAGYGYAIHMDGLTVLSGNGRLGPAEVFDDEAKGTLEGLRAALNLPSPARIVACLDNLAVATCLRGMPADSSQREFLELQALAAEHGATEIRWIPGHTNIPGNEQADALAKAGTSPPDPVDALRKLAYLRKVARRRPKNGV</sequence>
<dbReference type="SUPFAM" id="SSF53098">
    <property type="entry name" value="Ribonuclease H-like"/>
    <property type="match status" value="1"/>
</dbReference>
<dbReference type="CDD" id="cd09276">
    <property type="entry name" value="Rnase_HI_RT_non_LTR"/>
    <property type="match status" value="1"/>
</dbReference>
<evidence type="ECO:0000259" key="1">
    <source>
        <dbReference type="PROSITE" id="PS50879"/>
    </source>
</evidence>
<dbReference type="AlphaFoldDB" id="A0AB34FG31"/>
<accession>A0AB34FG31</accession>
<organism evidence="2 3">
    <name type="scientific">Purpureocillium lavendulum</name>
    <dbReference type="NCBI Taxonomy" id="1247861"/>
    <lineage>
        <taxon>Eukaryota</taxon>
        <taxon>Fungi</taxon>
        <taxon>Dikarya</taxon>
        <taxon>Ascomycota</taxon>
        <taxon>Pezizomycotina</taxon>
        <taxon>Sordariomycetes</taxon>
        <taxon>Hypocreomycetidae</taxon>
        <taxon>Hypocreales</taxon>
        <taxon>Ophiocordycipitaceae</taxon>
        <taxon>Purpureocillium</taxon>
    </lineage>
</organism>
<protein>
    <submittedName>
        <fullName evidence="2">Endonuclease/exonuclease/phosphatase</fullName>
    </submittedName>
</protein>
<dbReference type="Pfam" id="PF00075">
    <property type="entry name" value="RNase_H"/>
    <property type="match status" value="1"/>
</dbReference>
<comment type="caution">
    <text evidence="2">The sequence shown here is derived from an EMBL/GenBank/DDBJ whole genome shotgun (WGS) entry which is preliminary data.</text>
</comment>
<reference evidence="2" key="1">
    <citation type="submission" date="2023-01" db="EMBL/GenBank/DDBJ databases">
        <title>The growth and conidiation of Purpureocillium lavendulum are regulated by nitrogen source and histone H3K14 acetylation.</title>
        <authorList>
            <person name="Tang P."/>
            <person name="Han J."/>
            <person name="Zhang C."/>
            <person name="Tang P."/>
            <person name="Qi F."/>
            <person name="Zhang K."/>
            <person name="Liang L."/>
        </authorList>
    </citation>
    <scope>NUCLEOTIDE SEQUENCE</scope>
    <source>
        <strain evidence="2">YMF1.00683</strain>
    </source>
</reference>
<dbReference type="Proteomes" id="UP001163105">
    <property type="component" value="Unassembled WGS sequence"/>
</dbReference>
<keyword evidence="3" id="KW-1185">Reference proteome</keyword>
<gene>
    <name evidence="2" type="ORF">O9K51_09851</name>
</gene>
<feature type="domain" description="RNase H type-1" evidence="1">
    <location>
        <begin position="64"/>
        <end position="195"/>
    </location>
</feature>
<dbReference type="PANTHER" id="PTHR38850:SF2">
    <property type="entry name" value="CERATO-PLATANIN"/>
    <property type="match status" value="1"/>
</dbReference>
<dbReference type="InterPro" id="IPR012337">
    <property type="entry name" value="RNaseH-like_sf"/>
</dbReference>
<evidence type="ECO:0000313" key="3">
    <source>
        <dbReference type="Proteomes" id="UP001163105"/>
    </source>
</evidence>
<dbReference type="EMBL" id="JAQHRD010000011">
    <property type="protein sequence ID" value="KAJ6437644.1"/>
    <property type="molecule type" value="Genomic_DNA"/>
</dbReference>
<dbReference type="GO" id="GO:0004523">
    <property type="term" value="F:RNA-DNA hybrid ribonuclease activity"/>
    <property type="evidence" value="ECO:0007669"/>
    <property type="project" value="InterPro"/>
</dbReference>
<dbReference type="InterPro" id="IPR002156">
    <property type="entry name" value="RNaseH_domain"/>
</dbReference>
<dbReference type="GO" id="GO:0003676">
    <property type="term" value="F:nucleic acid binding"/>
    <property type="evidence" value="ECO:0007669"/>
    <property type="project" value="InterPro"/>
</dbReference>
<name>A0AB34FG31_9HYPO</name>
<keyword evidence="2" id="KW-0540">Nuclease</keyword>
<dbReference type="PANTHER" id="PTHR38850">
    <property type="entry name" value="CERATO-PLATANIN"/>
    <property type="match status" value="1"/>
</dbReference>
<proteinExistence type="predicted"/>
<dbReference type="PROSITE" id="PS50879">
    <property type="entry name" value="RNASE_H_1"/>
    <property type="match status" value="1"/>
</dbReference>
<dbReference type="Gene3D" id="3.30.420.10">
    <property type="entry name" value="Ribonuclease H-like superfamily/Ribonuclease H"/>
    <property type="match status" value="1"/>
</dbReference>